<proteinExistence type="predicted"/>
<organism evidence="1 2">
    <name type="scientific">Streptomyces griseicoloratus</name>
    <dbReference type="NCBI Taxonomy" id="2752516"/>
    <lineage>
        <taxon>Bacteria</taxon>
        <taxon>Bacillati</taxon>
        <taxon>Actinomycetota</taxon>
        <taxon>Actinomycetes</taxon>
        <taxon>Kitasatosporales</taxon>
        <taxon>Streptomycetaceae</taxon>
        <taxon>Streptomyces</taxon>
    </lineage>
</organism>
<dbReference type="AlphaFoldDB" id="A0A926LEM8"/>
<comment type="caution">
    <text evidence="1">The sequence shown here is derived from an EMBL/GenBank/DDBJ whole genome shotgun (WGS) entry which is preliminary data.</text>
</comment>
<dbReference type="RefSeq" id="WP_188186004.1">
    <property type="nucleotide sequence ID" value="NZ_JACVQF010000241.1"/>
</dbReference>
<sequence>MQIKPRQHLLDVWRAVARHSFDDGKLVWGETDGLSSVADAERLLCLLYPATEVPAFRLDQPDTTERDVLRVLEGVGSRLEIPPNLITALTQFMRTHTGPDDSPTFAGGHYFKPDDPKGELTHEQAQLGVVDSYSMSVTLCLATLGFLKVYEGTTTRPEVRRAVAELREATNTRLTAAMISLLRSFTVNVFDAESEQGKRLIQVIGQNRQSDRAVLQQFSRRFRPLRATIIESLTRGIQVDESIRDESQLFECGWAWGVVKDAPRITDLDVQVPGQPEGIADRLPYVYFTVVALDGIQDLFSERTLTLGLLDADQQKLAEALRLRWELSQQYWSAVARFGADRWPLEDLPWQTTGLRLESEYFSLTVAAILVHDLVRRKATDDDLTRTVAIMERLADRGRVTSRMTRQDPAIRLHNPGVTMPLAGSERSGGLLQWRMTDFSAQLLKRIIQLAELSRNISAQDRLLRLAERAFEHLWDRRIEEGEGAELWDDVRAVYPGARTTGPRLSWSITERVTECLVAARNLYEQQPIRSPELAQLARELLSEATHLFGKEQLEASATGADGSRGRAMRSIENRLDHARSLLDDRPATAFALALPVLQELDTLAQARGAAAQEV</sequence>
<reference evidence="1" key="1">
    <citation type="submission" date="2020-09" db="EMBL/GenBank/DDBJ databases">
        <title>Streptomyces grisecoloratus sp. nov., isolated from cotton soil.</title>
        <authorList>
            <person name="Xing L."/>
        </authorList>
    </citation>
    <scope>NUCLEOTIDE SEQUENCE</scope>
    <source>
        <strain evidence="1">TRM S81-3</strain>
    </source>
</reference>
<evidence type="ECO:0000313" key="1">
    <source>
        <dbReference type="EMBL" id="MBD0425127.1"/>
    </source>
</evidence>
<protein>
    <submittedName>
        <fullName evidence="1">Uncharacterized protein</fullName>
    </submittedName>
</protein>
<reference evidence="1" key="2">
    <citation type="submission" date="2020-09" db="EMBL/GenBank/DDBJ databases">
        <authorList>
            <person name="Luo X."/>
        </authorList>
    </citation>
    <scope>NUCLEOTIDE SEQUENCE</scope>
    <source>
        <strain evidence="1">TRM S81-3</strain>
    </source>
</reference>
<accession>A0A926LEM8</accession>
<dbReference type="EMBL" id="JACVQF010000241">
    <property type="protein sequence ID" value="MBD0425127.1"/>
    <property type="molecule type" value="Genomic_DNA"/>
</dbReference>
<keyword evidence="2" id="KW-1185">Reference proteome</keyword>
<name>A0A926LEM8_9ACTN</name>
<evidence type="ECO:0000313" key="2">
    <source>
        <dbReference type="Proteomes" id="UP000621210"/>
    </source>
</evidence>
<dbReference type="InterPro" id="IPR049777">
    <property type="entry name" value="SCO2524-like"/>
</dbReference>
<gene>
    <name evidence="1" type="ORF">H0H10_39170</name>
</gene>
<dbReference type="NCBIfam" id="NF040567">
    <property type="entry name" value="SCO2524_fam"/>
    <property type="match status" value="1"/>
</dbReference>
<dbReference type="Proteomes" id="UP000621210">
    <property type="component" value="Unassembled WGS sequence"/>
</dbReference>